<keyword evidence="7" id="KW-1185">Reference proteome</keyword>
<dbReference type="InterPro" id="IPR003594">
    <property type="entry name" value="HATPase_dom"/>
</dbReference>
<dbReference type="SUPFAM" id="SSF47384">
    <property type="entry name" value="Homodimeric domain of signal transducing histidine kinase"/>
    <property type="match status" value="1"/>
</dbReference>
<feature type="compositionally biased region" description="Polar residues" evidence="3">
    <location>
        <begin position="309"/>
        <end position="336"/>
    </location>
</feature>
<dbReference type="RefSeq" id="XP_040688111.1">
    <property type="nucleotide sequence ID" value="XM_040829744.1"/>
</dbReference>
<dbReference type="SUPFAM" id="SSF55781">
    <property type="entry name" value="GAF domain-like"/>
    <property type="match status" value="1"/>
</dbReference>
<feature type="modified residue" description="4-aspartylphosphate" evidence="2">
    <location>
        <position position="1180"/>
    </location>
</feature>
<feature type="region of interest" description="Disordered" evidence="3">
    <location>
        <begin position="306"/>
        <end position="360"/>
    </location>
</feature>
<dbReference type="InterPro" id="IPR001789">
    <property type="entry name" value="Sig_transdc_resp-reg_receiver"/>
</dbReference>
<dbReference type="STRING" id="1073089.A0A1L9RHP2"/>
<dbReference type="CDD" id="cd00082">
    <property type="entry name" value="HisKA"/>
    <property type="match status" value="1"/>
</dbReference>
<dbReference type="Gene3D" id="3.30.565.10">
    <property type="entry name" value="Histidine kinase-like ATPase, C-terminal domain"/>
    <property type="match status" value="1"/>
</dbReference>
<feature type="compositionally biased region" description="Basic and acidic residues" evidence="3">
    <location>
        <begin position="1107"/>
        <end position="1120"/>
    </location>
</feature>
<dbReference type="SUPFAM" id="SSF55874">
    <property type="entry name" value="ATPase domain of HSP90 chaperone/DNA topoisomerase II/histidine kinase"/>
    <property type="match status" value="1"/>
</dbReference>
<dbReference type="SMART" id="SM00448">
    <property type="entry name" value="REC"/>
    <property type="match status" value="1"/>
</dbReference>
<dbReference type="PROSITE" id="PS50109">
    <property type="entry name" value="HIS_KIN"/>
    <property type="match status" value="1"/>
</dbReference>
<dbReference type="PRINTS" id="PR00344">
    <property type="entry name" value="BCTRLSENSOR"/>
</dbReference>
<feature type="domain" description="Response regulatory" evidence="5">
    <location>
        <begin position="1129"/>
        <end position="1252"/>
    </location>
</feature>
<feature type="domain" description="Histidine kinase" evidence="4">
    <location>
        <begin position="608"/>
        <end position="883"/>
    </location>
</feature>
<feature type="compositionally biased region" description="Polar residues" evidence="3">
    <location>
        <begin position="265"/>
        <end position="278"/>
    </location>
</feature>
<dbReference type="GO" id="GO:0000155">
    <property type="term" value="F:phosphorelay sensor kinase activity"/>
    <property type="evidence" value="ECO:0007669"/>
    <property type="project" value="InterPro"/>
</dbReference>
<dbReference type="InterPro" id="IPR004358">
    <property type="entry name" value="Sig_transdc_His_kin-like_C"/>
</dbReference>
<dbReference type="PROSITE" id="PS50110">
    <property type="entry name" value="RESPONSE_REGULATORY"/>
    <property type="match status" value="1"/>
</dbReference>
<sequence>MSLPMLRPMPVQRQVSFTTTQEREYFKYLPPYCLRAPFSQQAQRECHIARSCPDTVLTAFAQLGTLRLNAQWAFISLFGRNNQQILAEATRTLSLQDDEDHEEHDGLWLGCCEISYCRSFCKHVMERPRFAQCADDIVLMVPDMNEDERFKNSPDVTGSPYARFLASVPIICSKGRVIGAYTIVDNRPHPPLDKKSFKFLRDMAATVMKHLDMTRSKSQHLRGERMVVGLGSFLEGKASLRNSWVEASGQNGVRDEDDEPPEGHLNQQQQEKQISGDNNRPFGGTGASKQLPVRSKSVHLGGLKAHLPNEQQKQPTNLEVGQNSSKGQLKHSSSEPTLPVEEGQSEENPQNNTPPKREAQVFSRAANIVRESMEVEGVAFFKANFRTNSTKSDSDTSCSESSKKSDGKPRSSSRSSRASNSGIPEPEDESDPCNILGFATTDSSSINHEETGDKRIEMSESFLNGLLRRYPRGKIFNFSEEGSVSSNDSTDGMYKNFQDLSGRIRTNEKNEKRARKYKKTRRVALRQDAAALLRLAPGSRSIIFSPLWDSHKQRWYSGCVAWTRTPHRVFSSDDELAFMFTFAHSIMAEIHRLGAESAERAKSDLLSSLSHELRSPLHGVFGTAELLADTSMNAVQVGMVHTIESCASTLLDTIDHLLEYASINNLRKNPEKHPAGRDGSKENLQNTSSDLNCFTELDATLEQVVESVFAGFNFLNGSGSPFRKPVTPGGMFSAKPTQIDPSGPSVRVILDVNRAANWRFMTQPGAWRLILMDILGNALKFTKTGFVYVSLDASPDKVLGSGEGEETRSQVTLNVKDTGHGIGEDFLKNDLFSAFAQENSLSSGNGLGLHVTQRTIKSLGGDIQVRSWKDSGTEVSMRITLQHPPDFGPSDTPDTSVITTVKEMVRGKSIGILGLEASEQDRMLRLSLEKLCGDWFDMNVHTVHSLQTAFDRCDYYLATQEYLHSGDSKVRAISPGPNERFPSPVIVFCSSPETAHAMFSAARERGDEDVIEFIGQPCGPRKLAKTLKMCIDRQERRRTRADGQGGEITVQPADRAGVPLTPGTTQSIKSGEQPRVVVTEHAVDSEKPEPPVEESRPDQTGPATADSNREEIQPSQDESKFPSNDSASAVLIVDDNEINTRILVAYIKKLGRDYVVAQNGLEAFEAFKAEPARFGVILMDISMPVMDGIEATQHIRGLEEQHGHKTRSVTIAALTGLGQEEVQQDAMASGMNLFLTKPVKLKTLVPIVQGEEEKSAEQPS</sequence>
<dbReference type="PANTHER" id="PTHR43719:SF69">
    <property type="entry name" value="HISTIDINE KINASE G7"/>
    <property type="match status" value="1"/>
</dbReference>
<evidence type="ECO:0000256" key="2">
    <source>
        <dbReference type="PROSITE-ProRule" id="PRU00169"/>
    </source>
</evidence>
<feature type="region of interest" description="Disordered" evidence="3">
    <location>
        <begin position="389"/>
        <end position="453"/>
    </location>
</feature>
<feature type="compositionally biased region" description="Low complexity" evidence="3">
    <location>
        <begin position="389"/>
        <end position="400"/>
    </location>
</feature>
<keyword evidence="1 2" id="KW-0597">Phosphoprotein</keyword>
<dbReference type="InterPro" id="IPR011006">
    <property type="entry name" value="CheY-like_superfamily"/>
</dbReference>
<dbReference type="Gene3D" id="1.10.287.130">
    <property type="match status" value="1"/>
</dbReference>
<dbReference type="PANTHER" id="PTHR43719">
    <property type="entry name" value="TWO-COMPONENT HISTIDINE KINASE"/>
    <property type="match status" value="1"/>
</dbReference>
<accession>A0A1L9RHP2</accession>
<gene>
    <name evidence="6" type="ORF">ASPWEDRAFT_158226</name>
</gene>
<evidence type="ECO:0000259" key="4">
    <source>
        <dbReference type="PROSITE" id="PS50109"/>
    </source>
</evidence>
<dbReference type="OrthoDB" id="303614at2759"/>
<dbReference type="SMART" id="SM00388">
    <property type="entry name" value="HisKA"/>
    <property type="match status" value="1"/>
</dbReference>
<dbReference type="InterPro" id="IPR036097">
    <property type="entry name" value="HisK_dim/P_sf"/>
</dbReference>
<dbReference type="SMART" id="SM00387">
    <property type="entry name" value="HATPase_c"/>
    <property type="match status" value="1"/>
</dbReference>
<dbReference type="AlphaFoldDB" id="A0A1L9RHP2"/>
<evidence type="ECO:0000313" key="7">
    <source>
        <dbReference type="Proteomes" id="UP000184383"/>
    </source>
</evidence>
<dbReference type="VEuPathDB" id="FungiDB:ASPWEDRAFT_158226"/>
<evidence type="ECO:0008006" key="8">
    <source>
        <dbReference type="Google" id="ProtNLM"/>
    </source>
</evidence>
<dbReference type="FunFam" id="1.10.287.130:FF:000023">
    <property type="entry name" value="Sensor histidine kinase/response regulator, putative"/>
    <property type="match status" value="1"/>
</dbReference>
<dbReference type="InterPro" id="IPR005467">
    <property type="entry name" value="His_kinase_dom"/>
</dbReference>
<dbReference type="InterPro" id="IPR029016">
    <property type="entry name" value="GAF-like_dom_sf"/>
</dbReference>
<feature type="region of interest" description="Disordered" evidence="3">
    <location>
        <begin position="248"/>
        <end position="292"/>
    </location>
</feature>
<dbReference type="Gene3D" id="3.40.50.2300">
    <property type="match status" value="1"/>
</dbReference>
<feature type="compositionally biased region" description="Basic and acidic residues" evidence="3">
    <location>
        <begin position="1081"/>
        <end position="1097"/>
    </location>
</feature>
<dbReference type="SUPFAM" id="SSF52172">
    <property type="entry name" value="CheY-like"/>
    <property type="match status" value="1"/>
</dbReference>
<evidence type="ECO:0000256" key="1">
    <source>
        <dbReference type="ARBA" id="ARBA00022553"/>
    </source>
</evidence>
<proteinExistence type="predicted"/>
<feature type="compositionally biased region" description="Low complexity" evidence="3">
    <location>
        <begin position="410"/>
        <end position="421"/>
    </location>
</feature>
<evidence type="ECO:0000259" key="5">
    <source>
        <dbReference type="PROSITE" id="PS50110"/>
    </source>
</evidence>
<evidence type="ECO:0000256" key="3">
    <source>
        <dbReference type="SAM" id="MobiDB-lite"/>
    </source>
</evidence>
<dbReference type="InterPro" id="IPR003661">
    <property type="entry name" value="HisK_dim/P_dom"/>
</dbReference>
<dbReference type="CDD" id="cd17546">
    <property type="entry name" value="REC_hyHK_CKI1_RcsC-like"/>
    <property type="match status" value="1"/>
</dbReference>
<dbReference type="Gene3D" id="3.30.450.40">
    <property type="match status" value="1"/>
</dbReference>
<reference evidence="7" key="1">
    <citation type="journal article" date="2017" name="Genome Biol.">
        <title>Comparative genomics reveals high biological diversity and specific adaptations in the industrially and medically important fungal genus Aspergillus.</title>
        <authorList>
            <person name="de Vries R.P."/>
            <person name="Riley R."/>
            <person name="Wiebenga A."/>
            <person name="Aguilar-Osorio G."/>
            <person name="Amillis S."/>
            <person name="Uchima C.A."/>
            <person name="Anderluh G."/>
            <person name="Asadollahi M."/>
            <person name="Askin M."/>
            <person name="Barry K."/>
            <person name="Battaglia E."/>
            <person name="Bayram O."/>
            <person name="Benocci T."/>
            <person name="Braus-Stromeyer S.A."/>
            <person name="Caldana C."/>
            <person name="Canovas D."/>
            <person name="Cerqueira G.C."/>
            <person name="Chen F."/>
            <person name="Chen W."/>
            <person name="Choi C."/>
            <person name="Clum A."/>
            <person name="Dos Santos R.A."/>
            <person name="Damasio A.R."/>
            <person name="Diallinas G."/>
            <person name="Emri T."/>
            <person name="Fekete E."/>
            <person name="Flipphi M."/>
            <person name="Freyberg S."/>
            <person name="Gallo A."/>
            <person name="Gournas C."/>
            <person name="Habgood R."/>
            <person name="Hainaut M."/>
            <person name="Harispe M.L."/>
            <person name="Henrissat B."/>
            <person name="Hilden K.S."/>
            <person name="Hope R."/>
            <person name="Hossain A."/>
            <person name="Karabika E."/>
            <person name="Karaffa L."/>
            <person name="Karanyi Z."/>
            <person name="Krasevec N."/>
            <person name="Kuo A."/>
            <person name="Kusch H."/>
            <person name="LaButti K."/>
            <person name="Lagendijk E.L."/>
            <person name="Lapidus A."/>
            <person name="Levasseur A."/>
            <person name="Lindquist E."/>
            <person name="Lipzen A."/>
            <person name="Logrieco A.F."/>
            <person name="MacCabe A."/>
            <person name="Maekelae M.R."/>
            <person name="Malavazi I."/>
            <person name="Melin P."/>
            <person name="Meyer V."/>
            <person name="Mielnichuk N."/>
            <person name="Miskei M."/>
            <person name="Molnar A.P."/>
            <person name="Mule G."/>
            <person name="Ngan C.Y."/>
            <person name="Orejas M."/>
            <person name="Orosz E."/>
            <person name="Ouedraogo J.P."/>
            <person name="Overkamp K.M."/>
            <person name="Park H.-S."/>
            <person name="Perrone G."/>
            <person name="Piumi F."/>
            <person name="Punt P.J."/>
            <person name="Ram A.F."/>
            <person name="Ramon A."/>
            <person name="Rauscher S."/>
            <person name="Record E."/>
            <person name="Riano-Pachon D.M."/>
            <person name="Robert V."/>
            <person name="Roehrig J."/>
            <person name="Ruller R."/>
            <person name="Salamov A."/>
            <person name="Salih N.S."/>
            <person name="Samson R.A."/>
            <person name="Sandor E."/>
            <person name="Sanguinetti M."/>
            <person name="Schuetze T."/>
            <person name="Sepcic K."/>
            <person name="Shelest E."/>
            <person name="Sherlock G."/>
            <person name="Sophianopoulou V."/>
            <person name="Squina F.M."/>
            <person name="Sun H."/>
            <person name="Susca A."/>
            <person name="Todd R.B."/>
            <person name="Tsang A."/>
            <person name="Unkles S.E."/>
            <person name="van de Wiele N."/>
            <person name="van Rossen-Uffink D."/>
            <person name="Oliveira J.V."/>
            <person name="Vesth T.C."/>
            <person name="Visser J."/>
            <person name="Yu J.-H."/>
            <person name="Zhou M."/>
            <person name="Andersen M.R."/>
            <person name="Archer D.B."/>
            <person name="Baker S.E."/>
            <person name="Benoit I."/>
            <person name="Brakhage A.A."/>
            <person name="Braus G.H."/>
            <person name="Fischer R."/>
            <person name="Frisvad J.C."/>
            <person name="Goldman G.H."/>
            <person name="Houbraken J."/>
            <person name="Oakley B."/>
            <person name="Pocsi I."/>
            <person name="Scazzocchio C."/>
            <person name="Seiboth B."/>
            <person name="vanKuyk P.A."/>
            <person name="Wortman J."/>
            <person name="Dyer P.S."/>
            <person name="Grigoriev I.V."/>
        </authorList>
    </citation>
    <scope>NUCLEOTIDE SEQUENCE [LARGE SCALE GENOMIC DNA]</scope>
    <source>
        <strain evidence="7">DTO 134E9</strain>
    </source>
</reference>
<evidence type="ECO:0000313" key="6">
    <source>
        <dbReference type="EMBL" id="OJJ34435.1"/>
    </source>
</evidence>
<dbReference type="Proteomes" id="UP000184383">
    <property type="component" value="Unassembled WGS sequence"/>
</dbReference>
<dbReference type="FunFam" id="3.30.450.40:FF:000083">
    <property type="entry name" value="Sensor histidine kinase/response regulator, putative (AFU_orthologue AFUA_4G00660)"/>
    <property type="match status" value="1"/>
</dbReference>
<dbReference type="Pfam" id="PF02518">
    <property type="entry name" value="HATPase_c"/>
    <property type="match status" value="1"/>
</dbReference>
<dbReference type="EMBL" id="KV878213">
    <property type="protein sequence ID" value="OJJ34435.1"/>
    <property type="molecule type" value="Genomic_DNA"/>
</dbReference>
<dbReference type="InterPro" id="IPR036890">
    <property type="entry name" value="HATPase_C_sf"/>
</dbReference>
<dbReference type="GeneID" id="63745592"/>
<feature type="region of interest" description="Disordered" evidence="3">
    <location>
        <begin position="1035"/>
        <end position="1124"/>
    </location>
</feature>
<dbReference type="InterPro" id="IPR050956">
    <property type="entry name" value="2C_system_His_kinase"/>
</dbReference>
<name>A0A1L9RHP2_ASPWE</name>
<organism evidence="6 7">
    <name type="scientific">Aspergillus wentii DTO 134E9</name>
    <dbReference type="NCBI Taxonomy" id="1073089"/>
    <lineage>
        <taxon>Eukaryota</taxon>
        <taxon>Fungi</taxon>
        <taxon>Dikarya</taxon>
        <taxon>Ascomycota</taxon>
        <taxon>Pezizomycotina</taxon>
        <taxon>Eurotiomycetes</taxon>
        <taxon>Eurotiomycetidae</taxon>
        <taxon>Eurotiales</taxon>
        <taxon>Aspergillaceae</taxon>
        <taxon>Aspergillus</taxon>
        <taxon>Aspergillus subgen. Cremei</taxon>
    </lineage>
</organism>
<dbReference type="Pfam" id="PF00072">
    <property type="entry name" value="Response_reg"/>
    <property type="match status" value="1"/>
</dbReference>
<protein>
    <recommendedName>
        <fullName evidence="8">Histidine kinase</fullName>
    </recommendedName>
</protein>
<dbReference type="Pfam" id="PF00512">
    <property type="entry name" value="HisKA"/>
    <property type="match status" value="1"/>
</dbReference>